<feature type="domain" description="N-acetyltransferase" evidence="1">
    <location>
        <begin position="9"/>
        <end position="132"/>
    </location>
</feature>
<dbReference type="InterPro" id="IPR016181">
    <property type="entry name" value="Acyl_CoA_acyltransferase"/>
</dbReference>
<reference evidence="2 3" key="1">
    <citation type="submission" date="2016-11" db="EMBL/GenBank/DDBJ databases">
        <title>Paenibacillus species isolates.</title>
        <authorList>
            <person name="Beno S.M."/>
        </authorList>
    </citation>
    <scope>NUCLEOTIDE SEQUENCE [LARGE SCALE GENOMIC DNA]</scope>
    <source>
        <strain evidence="2 3">FSL R5-0378</strain>
    </source>
</reference>
<evidence type="ECO:0000313" key="3">
    <source>
        <dbReference type="Proteomes" id="UP000187172"/>
    </source>
</evidence>
<evidence type="ECO:0000313" key="2">
    <source>
        <dbReference type="EMBL" id="OMF51941.1"/>
    </source>
</evidence>
<dbReference type="EMBL" id="MRTP01000008">
    <property type="protein sequence ID" value="OMF51941.1"/>
    <property type="molecule type" value="Genomic_DNA"/>
</dbReference>
<dbReference type="InterPro" id="IPR000182">
    <property type="entry name" value="GNAT_dom"/>
</dbReference>
<dbReference type="RefSeq" id="WP_076173367.1">
    <property type="nucleotide sequence ID" value="NZ_MRTP01000008.1"/>
</dbReference>
<dbReference type="STRING" id="297318.BK138_24230"/>
<dbReference type="Gene3D" id="3.40.630.30">
    <property type="match status" value="1"/>
</dbReference>
<keyword evidence="2" id="KW-0808">Transferase</keyword>
<organism evidence="2 3">
    <name type="scientific">Paenibacillus rhizosphaerae</name>
    <dbReference type="NCBI Taxonomy" id="297318"/>
    <lineage>
        <taxon>Bacteria</taxon>
        <taxon>Bacillati</taxon>
        <taxon>Bacillota</taxon>
        <taxon>Bacilli</taxon>
        <taxon>Bacillales</taxon>
        <taxon>Paenibacillaceae</taxon>
        <taxon>Paenibacillus</taxon>
    </lineage>
</organism>
<comment type="caution">
    <text evidence="2">The sequence shown here is derived from an EMBL/GenBank/DDBJ whole genome shotgun (WGS) entry which is preliminary data.</text>
</comment>
<protein>
    <submittedName>
        <fullName evidence="2">N-acetyltransferase</fullName>
    </submittedName>
</protein>
<name>A0A1R1EJE4_9BACL</name>
<gene>
    <name evidence="2" type="ORF">BK138_24230</name>
</gene>
<dbReference type="InterPro" id="IPR051531">
    <property type="entry name" value="N-acetyltransferase"/>
</dbReference>
<dbReference type="Proteomes" id="UP000187172">
    <property type="component" value="Unassembled WGS sequence"/>
</dbReference>
<dbReference type="Pfam" id="PF13302">
    <property type="entry name" value="Acetyltransf_3"/>
    <property type="match status" value="1"/>
</dbReference>
<sequence length="179" mass="20984">MLKQRDLHECHALYNLMTDPAVFPYVRYPCQSYEEYLFITKQLIIDEEQGTCISRTILDEIGHPIGTIDLYHIHHRTGFLATWIGAPYFGKGYNQRAKEAFLAELFLGQDIETIFLKIRTQNIRSKRAVEKLPYVKLANERYEQVYQSINRSQQRYDLYGVERSDFLESSRGIQHGVAT</sequence>
<accession>A0A1R1EJE4</accession>
<dbReference type="GO" id="GO:0016747">
    <property type="term" value="F:acyltransferase activity, transferring groups other than amino-acyl groups"/>
    <property type="evidence" value="ECO:0007669"/>
    <property type="project" value="InterPro"/>
</dbReference>
<evidence type="ECO:0000259" key="1">
    <source>
        <dbReference type="Pfam" id="PF13302"/>
    </source>
</evidence>
<dbReference type="SUPFAM" id="SSF55729">
    <property type="entry name" value="Acyl-CoA N-acyltransferases (Nat)"/>
    <property type="match status" value="1"/>
</dbReference>
<proteinExistence type="predicted"/>
<dbReference type="PANTHER" id="PTHR43792:SF1">
    <property type="entry name" value="N-ACETYLTRANSFERASE DOMAIN-CONTAINING PROTEIN"/>
    <property type="match status" value="1"/>
</dbReference>
<dbReference type="AlphaFoldDB" id="A0A1R1EJE4"/>
<keyword evidence="3" id="KW-1185">Reference proteome</keyword>
<dbReference type="PANTHER" id="PTHR43792">
    <property type="entry name" value="GNAT FAMILY, PUTATIVE (AFU_ORTHOLOGUE AFUA_3G00765)-RELATED-RELATED"/>
    <property type="match status" value="1"/>
</dbReference>